<reference evidence="5 6" key="1">
    <citation type="journal article" date="2015" name="Stand. Genomic Sci.">
        <title>Genomic Encyclopedia of Bacterial and Archaeal Type Strains, Phase III: the genomes of soil and plant-associated and newly described type strains.</title>
        <authorList>
            <person name="Whitman W.B."/>
            <person name="Woyke T."/>
            <person name="Klenk H.P."/>
            <person name="Zhou Y."/>
            <person name="Lilburn T.G."/>
            <person name="Beck B.J."/>
            <person name="De Vos P."/>
            <person name="Vandamme P."/>
            <person name="Eisen J.A."/>
            <person name="Garrity G."/>
            <person name="Hugenholtz P."/>
            <person name="Kyrpides N.C."/>
        </authorList>
    </citation>
    <scope>NUCLEOTIDE SEQUENCE [LARGE SCALE GENOMIC DNA]</scope>
    <source>
        <strain evidence="5 6">CGMCC 1.10822</strain>
    </source>
</reference>
<dbReference type="RefSeq" id="WP_145647476.1">
    <property type="nucleotide sequence ID" value="NZ_VLLB01000001.1"/>
</dbReference>
<dbReference type="GO" id="GO:0016787">
    <property type="term" value="F:hydrolase activity"/>
    <property type="evidence" value="ECO:0007669"/>
    <property type="project" value="UniProtKB-KW"/>
</dbReference>
<evidence type="ECO:0000256" key="2">
    <source>
        <dbReference type="ARBA" id="ARBA00023239"/>
    </source>
</evidence>
<dbReference type="PANTHER" id="PTHR30536">
    <property type="entry name" value="ALTRONATE/GALACTARATE DEHYDRATASE"/>
    <property type="match status" value="1"/>
</dbReference>
<dbReference type="GO" id="GO:0019698">
    <property type="term" value="P:D-galacturonate catabolic process"/>
    <property type="evidence" value="ECO:0007669"/>
    <property type="project" value="TreeGrafter"/>
</dbReference>
<dbReference type="AlphaFoldDB" id="A0A562RL12"/>
<evidence type="ECO:0000313" key="5">
    <source>
        <dbReference type="EMBL" id="TWI69738.1"/>
    </source>
</evidence>
<sequence>MTPTPDPTLPALSGYPRADGRKGIRNLVAVVYTVECAHHVARMVVNSFPGQPVHLIGFPGCYPNDYADRVMKQLVTHPNVGAVLVVGLGCESFDRRGLADAVDASGRPVHAITIQENRGTRTSVASGVEWVRWALEAIAAQPRVPMGIEELIVATICGGSDSTSGITANPAVGVAFDRLVAGGAACIFEETGELVGCEFHMKRRAATPALGDAIVRCVDKAARYYTVLGHGSFAPGNADGGLTTQEEKSLGAYAKSGASPIVGILKPGDRPQVGGLYLLDVVPDGEVRFGFPNISDNAEIVELLSCGAHVTLFTTGRGSVVGSALAPVIKVCANPATYERLAEDMDVNAGRILTGEATLQQVGDEIVALVARVANGEETCSEALGHQEFILTYKQFEPSGPGCFPLRAA</sequence>
<dbReference type="Proteomes" id="UP000318431">
    <property type="component" value="Unassembled WGS sequence"/>
</dbReference>
<dbReference type="InterPro" id="IPR052172">
    <property type="entry name" value="UxaA_altronate/galactarate_dh"/>
</dbReference>
<protein>
    <submittedName>
        <fullName evidence="5">Altronate hydrolase</fullName>
    </submittedName>
</protein>
<organism evidence="5 6">
    <name type="scientific">Pseudoduganella lurida</name>
    <dbReference type="NCBI Taxonomy" id="1036180"/>
    <lineage>
        <taxon>Bacteria</taxon>
        <taxon>Pseudomonadati</taxon>
        <taxon>Pseudomonadota</taxon>
        <taxon>Betaproteobacteria</taxon>
        <taxon>Burkholderiales</taxon>
        <taxon>Oxalobacteraceae</taxon>
        <taxon>Telluria group</taxon>
        <taxon>Pseudoduganella</taxon>
    </lineage>
</organism>
<comment type="similarity">
    <text evidence="1">Belongs to the UxaA family.</text>
</comment>
<evidence type="ECO:0000259" key="3">
    <source>
        <dbReference type="Pfam" id="PF04295"/>
    </source>
</evidence>
<keyword evidence="5" id="KW-0378">Hydrolase</keyword>
<evidence type="ECO:0000256" key="1">
    <source>
        <dbReference type="ARBA" id="ARBA00010986"/>
    </source>
</evidence>
<dbReference type="OrthoDB" id="9804574at2"/>
<dbReference type="GO" id="GO:0016829">
    <property type="term" value="F:lyase activity"/>
    <property type="evidence" value="ECO:0007669"/>
    <property type="project" value="UniProtKB-KW"/>
</dbReference>
<keyword evidence="2" id="KW-0456">Lyase</keyword>
<evidence type="ECO:0000259" key="4">
    <source>
        <dbReference type="Pfam" id="PF20629"/>
    </source>
</evidence>
<dbReference type="PANTHER" id="PTHR30536:SF5">
    <property type="entry name" value="ALTRONATE DEHYDRATASE"/>
    <property type="match status" value="1"/>
</dbReference>
<dbReference type="Pfam" id="PF20629">
    <property type="entry name" value="GD_AH_C"/>
    <property type="match status" value="1"/>
</dbReference>
<dbReference type="EMBL" id="VLLB01000001">
    <property type="protein sequence ID" value="TWI69738.1"/>
    <property type="molecule type" value="Genomic_DNA"/>
</dbReference>
<comment type="caution">
    <text evidence="5">The sequence shown here is derived from an EMBL/GenBank/DDBJ whole genome shotgun (WGS) entry which is preliminary data.</text>
</comment>
<gene>
    <name evidence="5" type="ORF">IP91_00811</name>
</gene>
<feature type="domain" description="D-galactarate/Altronate dehydratase C-terminal" evidence="4">
    <location>
        <begin position="149"/>
        <end position="394"/>
    </location>
</feature>
<keyword evidence="6" id="KW-1185">Reference proteome</keyword>
<accession>A0A562RL12</accession>
<proteinExistence type="inferred from homology"/>
<feature type="domain" description="D-galactarate/Altronate dehydratase second" evidence="3">
    <location>
        <begin position="14"/>
        <end position="137"/>
    </location>
</feature>
<dbReference type="InterPro" id="IPR007392">
    <property type="entry name" value="GD_AH_second"/>
</dbReference>
<dbReference type="InterPro" id="IPR048332">
    <property type="entry name" value="GD_AH_C"/>
</dbReference>
<name>A0A562RL12_9BURK</name>
<evidence type="ECO:0000313" key="6">
    <source>
        <dbReference type="Proteomes" id="UP000318431"/>
    </source>
</evidence>
<dbReference type="Pfam" id="PF04295">
    <property type="entry name" value="GD_AH_second"/>
    <property type="match status" value="1"/>
</dbReference>